<dbReference type="Gene3D" id="3.40.718.10">
    <property type="entry name" value="Isopropylmalate Dehydrogenase"/>
    <property type="match status" value="1"/>
</dbReference>
<evidence type="ECO:0000313" key="12">
    <source>
        <dbReference type="Proteomes" id="UP000245778"/>
    </source>
</evidence>
<organism evidence="11 12">
    <name type="scientific">Intestinimonas butyriciproducens</name>
    <dbReference type="NCBI Taxonomy" id="1297617"/>
    <lineage>
        <taxon>Bacteria</taxon>
        <taxon>Bacillati</taxon>
        <taxon>Bacillota</taxon>
        <taxon>Clostridia</taxon>
        <taxon>Eubacteriales</taxon>
        <taxon>Intestinimonas</taxon>
    </lineage>
</organism>
<dbReference type="RefSeq" id="WP_116722415.1">
    <property type="nucleotide sequence ID" value="NZ_CAMREZ010000003.1"/>
</dbReference>
<keyword evidence="11" id="KW-0012">Acyltransferase</keyword>
<dbReference type="PIRSF" id="PIRSF002465">
    <property type="entry name" value="Phsphlp_syn_PlsX"/>
    <property type="match status" value="1"/>
</dbReference>
<dbReference type="GeneID" id="93228660"/>
<dbReference type="GO" id="GO:0006633">
    <property type="term" value="P:fatty acid biosynthetic process"/>
    <property type="evidence" value="ECO:0007669"/>
    <property type="project" value="UniProtKB-UniRule"/>
</dbReference>
<dbReference type="GO" id="GO:0043811">
    <property type="term" value="F:phosphate:acyl-[acyl carrier protein] acyltransferase activity"/>
    <property type="evidence" value="ECO:0007669"/>
    <property type="project" value="UniProtKB-UniRule"/>
</dbReference>
<dbReference type="PANTHER" id="PTHR30100:SF1">
    <property type="entry name" value="PHOSPHATE ACYLTRANSFERASE"/>
    <property type="match status" value="1"/>
</dbReference>
<comment type="pathway">
    <text evidence="10">Lipid metabolism; phospholipid metabolism.</text>
</comment>
<reference evidence="11 12" key="1">
    <citation type="submission" date="2018-04" db="EMBL/GenBank/DDBJ databases">
        <title>Genomic Encyclopedia of Type Strains, Phase IV (KMG-IV): sequencing the most valuable type-strain genomes for metagenomic binning, comparative biology and taxonomic classification.</title>
        <authorList>
            <person name="Goeker M."/>
        </authorList>
    </citation>
    <scope>NUCLEOTIDE SEQUENCE [LARGE SCALE GENOMIC DNA]</scope>
    <source>
        <strain evidence="11 12">DSM 26588</strain>
    </source>
</reference>
<evidence type="ECO:0000256" key="1">
    <source>
        <dbReference type="ARBA" id="ARBA00001232"/>
    </source>
</evidence>
<evidence type="ECO:0000256" key="3">
    <source>
        <dbReference type="ARBA" id="ARBA00022516"/>
    </source>
</evidence>
<evidence type="ECO:0000256" key="8">
    <source>
        <dbReference type="ARBA" id="ARBA00024069"/>
    </source>
</evidence>
<dbReference type="EC" id="2.3.1.274" evidence="8 10"/>
<dbReference type="Pfam" id="PF02504">
    <property type="entry name" value="FA_synthesis"/>
    <property type="match status" value="1"/>
</dbReference>
<keyword evidence="6 10" id="KW-0594">Phospholipid biosynthesis</keyword>
<comment type="subcellular location">
    <subcellularLocation>
        <location evidence="10">Cytoplasm</location>
    </subcellularLocation>
    <text evidence="10">Associated with the membrane possibly through PlsY.</text>
</comment>
<comment type="caution">
    <text evidence="11">The sequence shown here is derived from an EMBL/GenBank/DDBJ whole genome shotgun (WGS) entry which is preliminary data.</text>
</comment>
<keyword evidence="2 10" id="KW-0963">Cytoplasm</keyword>
<dbReference type="InterPro" id="IPR003664">
    <property type="entry name" value="FA_synthesis"/>
</dbReference>
<dbReference type="UniPathway" id="UPA00085"/>
<dbReference type="SUPFAM" id="SSF53659">
    <property type="entry name" value="Isocitrate/Isopropylmalate dehydrogenase-like"/>
    <property type="match status" value="1"/>
</dbReference>
<evidence type="ECO:0000256" key="4">
    <source>
        <dbReference type="ARBA" id="ARBA00022679"/>
    </source>
</evidence>
<evidence type="ECO:0000256" key="10">
    <source>
        <dbReference type="HAMAP-Rule" id="MF_00019"/>
    </source>
</evidence>
<dbReference type="NCBIfam" id="TIGR00182">
    <property type="entry name" value="plsX"/>
    <property type="match status" value="1"/>
</dbReference>
<evidence type="ECO:0000313" key="11">
    <source>
        <dbReference type="EMBL" id="PVY47390.1"/>
    </source>
</evidence>
<comment type="subunit">
    <text evidence="9 10">Homodimer. Probably interacts with PlsY.</text>
</comment>
<keyword evidence="7 10" id="KW-1208">Phospholipid metabolism</keyword>
<evidence type="ECO:0000256" key="7">
    <source>
        <dbReference type="ARBA" id="ARBA00023264"/>
    </source>
</evidence>
<evidence type="ECO:0000256" key="6">
    <source>
        <dbReference type="ARBA" id="ARBA00023209"/>
    </source>
</evidence>
<keyword evidence="3 10" id="KW-0444">Lipid biosynthesis</keyword>
<evidence type="ECO:0000256" key="5">
    <source>
        <dbReference type="ARBA" id="ARBA00023098"/>
    </source>
</evidence>
<name>A0A2U1BFE2_9FIRM</name>
<dbReference type="GO" id="GO:0005737">
    <property type="term" value="C:cytoplasm"/>
    <property type="evidence" value="ECO:0007669"/>
    <property type="project" value="UniProtKB-SubCell"/>
</dbReference>
<keyword evidence="5 10" id="KW-0443">Lipid metabolism</keyword>
<gene>
    <name evidence="10" type="primary">plsX</name>
    <name evidence="11" type="ORF">C7373_10949</name>
</gene>
<dbReference type="PANTHER" id="PTHR30100">
    <property type="entry name" value="FATTY ACID/PHOSPHOLIPID SYNTHESIS PROTEIN PLSX"/>
    <property type="match status" value="1"/>
</dbReference>
<evidence type="ECO:0000256" key="2">
    <source>
        <dbReference type="ARBA" id="ARBA00022490"/>
    </source>
</evidence>
<sequence length="345" mass="36135">MKIIVDAMGGDNAPQCNVRGALHAVKEYGAEVVLVGRGEDILRCLKEDGIDTLPAGVEIAHADQVVEICDNPATAFKEKKDSSLTVGLNLLKNGGGDAFVSAGSTGALLSAATLLVKRVKGIRRAAMAPVVPTGKGGAVLIDCGATAECTPEYLLQFAFMGSYYAEHVMGRPEPRVGLLNIGAEPSKGTDLQREAYQLLKKAGDEGRINFAGNVEAREAVCGEVDVIVTDGYSGNIFLKTMEGTGGFLAKELKAMFKKSLVTKLGALCVKDGIAHFKKLLDSGEVGGTALLGISKPVIKAHGSSDDYAIKNAIRQAASFAASGIIEDITENIDHMRLERTGAAAE</sequence>
<dbReference type="EMBL" id="QEKK01000009">
    <property type="protein sequence ID" value="PVY47390.1"/>
    <property type="molecule type" value="Genomic_DNA"/>
</dbReference>
<protein>
    <recommendedName>
        <fullName evidence="8 10">Phosphate acyltransferase</fullName>
        <ecNumber evidence="8 10">2.3.1.274</ecNumber>
    </recommendedName>
    <alternativeName>
        <fullName evidence="10">Acyl-ACP phosphotransacylase</fullName>
    </alternativeName>
    <alternativeName>
        <fullName evidence="10">Acyl-[acyl-carrier-protein]--phosphate acyltransferase</fullName>
    </alternativeName>
    <alternativeName>
        <fullName evidence="10">Phosphate-acyl-ACP acyltransferase</fullName>
    </alternativeName>
</protein>
<proteinExistence type="inferred from homology"/>
<dbReference type="AlphaFoldDB" id="A0A2U1BFE2"/>
<keyword evidence="4 10" id="KW-0808">Transferase</keyword>
<comment type="function">
    <text evidence="10">Catalyzes the reversible formation of acyl-phosphate (acyl-PO(4)) from acyl-[acyl-carrier-protein] (acyl-ACP). This enzyme utilizes acyl-ACP as fatty acyl donor, but not acyl-CoA.</text>
</comment>
<dbReference type="OrthoDB" id="9806408at2"/>
<comment type="catalytic activity">
    <reaction evidence="1 10">
        <text>a fatty acyl-[ACP] + phosphate = an acyl phosphate + holo-[ACP]</text>
        <dbReference type="Rhea" id="RHEA:42292"/>
        <dbReference type="Rhea" id="RHEA-COMP:9685"/>
        <dbReference type="Rhea" id="RHEA-COMP:14125"/>
        <dbReference type="ChEBI" id="CHEBI:43474"/>
        <dbReference type="ChEBI" id="CHEBI:59918"/>
        <dbReference type="ChEBI" id="CHEBI:64479"/>
        <dbReference type="ChEBI" id="CHEBI:138651"/>
        <dbReference type="EC" id="2.3.1.274"/>
    </reaction>
</comment>
<comment type="similarity">
    <text evidence="10">Belongs to the PlsX family.</text>
</comment>
<accession>A0A2U1BFE2</accession>
<dbReference type="InterPro" id="IPR012281">
    <property type="entry name" value="Phospholipid_synth_PlsX-like"/>
</dbReference>
<evidence type="ECO:0000256" key="9">
    <source>
        <dbReference type="ARBA" id="ARBA00046608"/>
    </source>
</evidence>
<dbReference type="HAMAP" id="MF_00019">
    <property type="entry name" value="PlsX"/>
    <property type="match status" value="1"/>
</dbReference>
<dbReference type="Proteomes" id="UP000245778">
    <property type="component" value="Unassembled WGS sequence"/>
</dbReference>
<dbReference type="GO" id="GO:0008654">
    <property type="term" value="P:phospholipid biosynthetic process"/>
    <property type="evidence" value="ECO:0007669"/>
    <property type="project" value="UniProtKB-KW"/>
</dbReference>